<accession>A0A9W4DYI2</accession>
<feature type="transmembrane region" description="Helical" evidence="1">
    <location>
        <begin position="12"/>
        <end position="33"/>
    </location>
</feature>
<feature type="transmembrane region" description="Helical" evidence="1">
    <location>
        <begin position="297"/>
        <end position="315"/>
    </location>
</feature>
<dbReference type="AlphaFoldDB" id="A0A9W4DYI2"/>
<protein>
    <recommendedName>
        <fullName evidence="4">ABC transporter permease</fullName>
    </recommendedName>
</protein>
<proteinExistence type="predicted"/>
<evidence type="ECO:0000256" key="1">
    <source>
        <dbReference type="SAM" id="Phobius"/>
    </source>
</evidence>
<feature type="transmembrane region" description="Helical" evidence="1">
    <location>
        <begin position="182"/>
        <end position="206"/>
    </location>
</feature>
<keyword evidence="1" id="KW-0812">Transmembrane</keyword>
<sequence length="355" mass="35089">MRNPLAVVPWRQAVVTVVGLPLVVTLAVLAYAWPAARIAPRHVPVGVVGTAAAARGAAEGLHRGAPGGFDVHRYPDQAAARSAIEHRDVYGAFVVGPGGVTVLQASAAGPSVAQLLDASGSRLAASAAAPAAVRTVDVVPVSAHDPRGLVFSSALLPLTICGVLVALVVTMSGAVMPGRRRLVALVTASAAGGLAALLVAQGFLGALPHEHAATWAGLALTVLAVAAPTAGLVTLVGRAGLGMGAVLMVFVGNPFSGSTSAPELLPTAVGDIGRWLPPGAGANLLRGTAYFGGSGSAGPLAVLAVWIVLGLAAVASGRPSPADLGDHLVAEGGGQALSRASLTVVPASEARVRRL</sequence>
<organism evidence="2 3">
    <name type="scientific">Actinacidiphila cocklensis</name>
    <dbReference type="NCBI Taxonomy" id="887465"/>
    <lineage>
        <taxon>Bacteria</taxon>
        <taxon>Bacillati</taxon>
        <taxon>Actinomycetota</taxon>
        <taxon>Actinomycetes</taxon>
        <taxon>Kitasatosporales</taxon>
        <taxon>Streptomycetaceae</taxon>
        <taxon>Actinacidiphila</taxon>
    </lineage>
</organism>
<reference evidence="2" key="1">
    <citation type="submission" date="2021-05" db="EMBL/GenBank/DDBJ databases">
        <authorList>
            <person name="Arsene-Ploetze F."/>
        </authorList>
    </citation>
    <scope>NUCLEOTIDE SEQUENCE</scope>
    <source>
        <strain evidence="2">DSM 42138</strain>
    </source>
</reference>
<evidence type="ECO:0000313" key="2">
    <source>
        <dbReference type="EMBL" id="CAG6397726.1"/>
    </source>
</evidence>
<dbReference type="Proteomes" id="UP001152519">
    <property type="component" value="Unassembled WGS sequence"/>
</dbReference>
<name>A0A9W4DYI2_9ACTN</name>
<evidence type="ECO:0000313" key="3">
    <source>
        <dbReference type="Proteomes" id="UP001152519"/>
    </source>
</evidence>
<feature type="transmembrane region" description="Helical" evidence="1">
    <location>
        <begin position="212"/>
        <end position="232"/>
    </location>
</feature>
<gene>
    <name evidence="2" type="ORF">SCOCK_60059</name>
</gene>
<keyword evidence="3" id="KW-1185">Reference proteome</keyword>
<dbReference type="EMBL" id="CAJSLV010000092">
    <property type="protein sequence ID" value="CAG6397726.1"/>
    <property type="molecule type" value="Genomic_DNA"/>
</dbReference>
<evidence type="ECO:0008006" key="4">
    <source>
        <dbReference type="Google" id="ProtNLM"/>
    </source>
</evidence>
<keyword evidence="1" id="KW-0472">Membrane</keyword>
<feature type="transmembrane region" description="Helical" evidence="1">
    <location>
        <begin position="149"/>
        <end position="170"/>
    </location>
</feature>
<keyword evidence="1" id="KW-1133">Transmembrane helix</keyword>
<comment type="caution">
    <text evidence="2">The sequence shown here is derived from an EMBL/GenBank/DDBJ whole genome shotgun (WGS) entry which is preliminary data.</text>
</comment>